<comment type="caution">
    <text evidence="1">The sequence shown here is derived from an EMBL/GenBank/DDBJ whole genome shotgun (WGS) entry which is preliminary data.</text>
</comment>
<organism evidence="1 2">
    <name type="scientific">Caerostris darwini</name>
    <dbReference type="NCBI Taxonomy" id="1538125"/>
    <lineage>
        <taxon>Eukaryota</taxon>
        <taxon>Metazoa</taxon>
        <taxon>Ecdysozoa</taxon>
        <taxon>Arthropoda</taxon>
        <taxon>Chelicerata</taxon>
        <taxon>Arachnida</taxon>
        <taxon>Araneae</taxon>
        <taxon>Araneomorphae</taxon>
        <taxon>Entelegynae</taxon>
        <taxon>Araneoidea</taxon>
        <taxon>Araneidae</taxon>
        <taxon>Caerostris</taxon>
    </lineage>
</organism>
<reference evidence="1 2" key="1">
    <citation type="submission" date="2021-06" db="EMBL/GenBank/DDBJ databases">
        <title>Caerostris darwini draft genome.</title>
        <authorList>
            <person name="Kono N."/>
            <person name="Arakawa K."/>
        </authorList>
    </citation>
    <scope>NUCLEOTIDE SEQUENCE [LARGE SCALE GENOMIC DNA]</scope>
</reference>
<sequence length="129" mass="14846">MELKPQLSQWIYPTLKKLSEPDNLLGFAIQDLKGGPFSICIRKSFYIPPHMEKRHTCQAREGEECRHKPIYSRRFPGGMLSHRLGSLKKSYGKGDSLGKKPYSIFYFPLNCSEEGYGKAIQMSNEIFLQ</sequence>
<name>A0AAV4PG53_9ARAC</name>
<keyword evidence="2" id="KW-1185">Reference proteome</keyword>
<evidence type="ECO:0000313" key="1">
    <source>
        <dbReference type="EMBL" id="GIX96322.1"/>
    </source>
</evidence>
<protein>
    <submittedName>
        <fullName evidence="1">Uncharacterized protein</fullName>
    </submittedName>
</protein>
<dbReference type="Proteomes" id="UP001054837">
    <property type="component" value="Unassembled WGS sequence"/>
</dbReference>
<dbReference type="AlphaFoldDB" id="A0AAV4PG53"/>
<proteinExistence type="predicted"/>
<gene>
    <name evidence="1" type="ORF">CDAR_25861</name>
</gene>
<dbReference type="EMBL" id="BPLQ01002894">
    <property type="protein sequence ID" value="GIX96322.1"/>
    <property type="molecule type" value="Genomic_DNA"/>
</dbReference>
<accession>A0AAV4PG53</accession>
<evidence type="ECO:0000313" key="2">
    <source>
        <dbReference type="Proteomes" id="UP001054837"/>
    </source>
</evidence>